<evidence type="ECO:0000313" key="12">
    <source>
        <dbReference type="Proteomes" id="UP000035058"/>
    </source>
</evidence>
<comment type="caution">
    <text evidence="11">The sequence shown here is derived from an EMBL/GenBank/DDBJ whole genome shotgun (WGS) entry which is preliminary data.</text>
</comment>
<gene>
    <name evidence="11" type="ORF">GONAM_02_01290</name>
</gene>
<evidence type="ECO:0000256" key="3">
    <source>
        <dbReference type="ARBA" id="ARBA00022449"/>
    </source>
</evidence>
<keyword evidence="5 9" id="KW-1133">Transmembrane helix</keyword>
<accession>K6X2K2</accession>
<dbReference type="GO" id="GO:0015297">
    <property type="term" value="F:antiporter activity"/>
    <property type="evidence" value="ECO:0007669"/>
    <property type="project" value="UniProtKB-KW"/>
</dbReference>
<evidence type="ECO:0000259" key="10">
    <source>
        <dbReference type="Pfam" id="PF00999"/>
    </source>
</evidence>
<evidence type="ECO:0000313" key="11">
    <source>
        <dbReference type="EMBL" id="GAB98607.1"/>
    </source>
</evidence>
<feature type="transmembrane region" description="Helical" evidence="9">
    <location>
        <begin position="335"/>
        <end position="355"/>
    </location>
</feature>
<comment type="subcellular location">
    <subcellularLocation>
        <location evidence="1">Cell membrane</location>
        <topology evidence="1">Multi-pass membrane protein</topology>
    </subcellularLocation>
</comment>
<feature type="domain" description="Cation/H+ exchanger transmembrane" evidence="10">
    <location>
        <begin position="9"/>
        <end position="389"/>
    </location>
</feature>
<evidence type="ECO:0000256" key="1">
    <source>
        <dbReference type="ARBA" id="ARBA00004651"/>
    </source>
</evidence>
<feature type="transmembrane region" description="Helical" evidence="9">
    <location>
        <begin position="192"/>
        <end position="211"/>
    </location>
</feature>
<dbReference type="EMBL" id="BAHE01000002">
    <property type="protein sequence ID" value="GAB98607.1"/>
    <property type="molecule type" value="Genomic_DNA"/>
</dbReference>
<feature type="region of interest" description="Disordered" evidence="8">
    <location>
        <begin position="396"/>
        <end position="415"/>
    </location>
</feature>
<dbReference type="AlphaFoldDB" id="K6X2K2"/>
<keyword evidence="2" id="KW-0813">Transport</keyword>
<dbReference type="InterPro" id="IPR006153">
    <property type="entry name" value="Cation/H_exchanger_TM"/>
</dbReference>
<keyword evidence="7 9" id="KW-0472">Membrane</keyword>
<dbReference type="PANTHER" id="PTHR32507">
    <property type="entry name" value="NA(+)/H(+) ANTIPORTER 1"/>
    <property type="match status" value="1"/>
</dbReference>
<organism evidence="11 12">
    <name type="scientific">Gordonia namibiensis NBRC 108229</name>
    <dbReference type="NCBI Taxonomy" id="1208314"/>
    <lineage>
        <taxon>Bacteria</taxon>
        <taxon>Bacillati</taxon>
        <taxon>Actinomycetota</taxon>
        <taxon>Actinomycetes</taxon>
        <taxon>Mycobacteriales</taxon>
        <taxon>Gordoniaceae</taxon>
        <taxon>Gordonia</taxon>
    </lineage>
</organism>
<evidence type="ECO:0000256" key="8">
    <source>
        <dbReference type="SAM" id="MobiDB-lite"/>
    </source>
</evidence>
<feature type="transmembrane region" description="Helical" evidence="9">
    <location>
        <begin position="149"/>
        <end position="172"/>
    </location>
</feature>
<reference evidence="11 12" key="1">
    <citation type="submission" date="2012-08" db="EMBL/GenBank/DDBJ databases">
        <title>Whole genome shotgun sequence of Gordonia namibiensis NBRC 108229.</title>
        <authorList>
            <person name="Isaki-Nakamura S."/>
            <person name="Hosoyama A."/>
            <person name="Tsuchikane K."/>
            <person name="Katsumata H."/>
            <person name="Baba S."/>
            <person name="Yamazaki S."/>
            <person name="Fujita N."/>
        </authorList>
    </citation>
    <scope>NUCLEOTIDE SEQUENCE [LARGE SCALE GENOMIC DNA]</scope>
    <source>
        <strain evidence="11 12">NBRC 108229</strain>
    </source>
</reference>
<evidence type="ECO:0000256" key="5">
    <source>
        <dbReference type="ARBA" id="ARBA00022989"/>
    </source>
</evidence>
<sequence length="415" mass="43806">MTPVLIAIVVIVGWTLVAGRLSRLQISGAIVMVVAGIVIGLTTNNSIGNALDTDAAEPVVELILALLLFVDAIEVRGGYFAGERRTSLRLLVIAMPLSVALATLLGVALLPSMSVGVALLIACVVIPMDLTPASSLVRDRRFPTRVRHLLNIESGYNDGIIAPLFIFALTLAGDHKHASSPAEALEQAVPSALWAVLAGSVIGLLAARLTNFSMRRELATEQSIRISLVLIPILAYGCSVQLGGNGFVAAFLCGIAYKAARADGPGDEQLRLADDVSALAALTMWFVFGCAAVLVFELGFVWQIVVLALAALTVLRIVPVYLALLRTDIGPRDRLLIGVLGPRGTASIVFGLLAFNELDGMVANETLYAMTVTVLASVVLHGFGVGLVAQRLGRRESGGTRRRSEPDGRELDDAT</sequence>
<dbReference type="GO" id="GO:0005886">
    <property type="term" value="C:plasma membrane"/>
    <property type="evidence" value="ECO:0007669"/>
    <property type="project" value="UniProtKB-SubCell"/>
</dbReference>
<evidence type="ECO:0000256" key="4">
    <source>
        <dbReference type="ARBA" id="ARBA00022692"/>
    </source>
</evidence>
<feature type="transmembrane region" description="Helical" evidence="9">
    <location>
        <begin position="300"/>
        <end position="323"/>
    </location>
</feature>
<proteinExistence type="predicted"/>
<keyword evidence="12" id="KW-1185">Reference proteome</keyword>
<name>K6X2K2_9ACTN</name>
<evidence type="ECO:0000256" key="6">
    <source>
        <dbReference type="ARBA" id="ARBA00023065"/>
    </source>
</evidence>
<feature type="transmembrane region" description="Helical" evidence="9">
    <location>
        <begin position="272"/>
        <end position="294"/>
    </location>
</feature>
<protein>
    <submittedName>
        <fullName evidence="11">Putative CPA1 family transporter</fullName>
    </submittedName>
</protein>
<keyword evidence="3" id="KW-0050">Antiport</keyword>
<evidence type="ECO:0000256" key="2">
    <source>
        <dbReference type="ARBA" id="ARBA00022448"/>
    </source>
</evidence>
<dbReference type="Pfam" id="PF00999">
    <property type="entry name" value="Na_H_Exchanger"/>
    <property type="match status" value="1"/>
</dbReference>
<keyword evidence="4 9" id="KW-0812">Transmembrane</keyword>
<keyword evidence="6" id="KW-0406">Ion transport</keyword>
<feature type="transmembrane region" description="Helical" evidence="9">
    <location>
        <begin position="6"/>
        <end position="22"/>
    </location>
</feature>
<feature type="transmembrane region" description="Helical" evidence="9">
    <location>
        <begin position="59"/>
        <end position="78"/>
    </location>
</feature>
<feature type="transmembrane region" description="Helical" evidence="9">
    <location>
        <begin position="367"/>
        <end position="389"/>
    </location>
</feature>
<dbReference type="RefSeq" id="WP_006864888.1">
    <property type="nucleotide sequence ID" value="NZ_BAHE01000002.1"/>
</dbReference>
<feature type="transmembrane region" description="Helical" evidence="9">
    <location>
        <begin position="29"/>
        <end position="47"/>
    </location>
</feature>
<dbReference type="Proteomes" id="UP000035058">
    <property type="component" value="Unassembled WGS sequence"/>
</dbReference>
<feature type="transmembrane region" description="Helical" evidence="9">
    <location>
        <begin position="116"/>
        <end position="137"/>
    </location>
</feature>
<feature type="transmembrane region" description="Helical" evidence="9">
    <location>
        <begin position="90"/>
        <end position="110"/>
    </location>
</feature>
<evidence type="ECO:0000256" key="7">
    <source>
        <dbReference type="ARBA" id="ARBA00023136"/>
    </source>
</evidence>
<evidence type="ECO:0000256" key="9">
    <source>
        <dbReference type="SAM" id="Phobius"/>
    </source>
</evidence>
<dbReference type="PANTHER" id="PTHR32507:SF8">
    <property type="entry name" value="CNH1P"/>
    <property type="match status" value="1"/>
</dbReference>
<dbReference type="GO" id="GO:1902600">
    <property type="term" value="P:proton transmembrane transport"/>
    <property type="evidence" value="ECO:0007669"/>
    <property type="project" value="InterPro"/>
</dbReference>